<dbReference type="EMBL" id="JASXSV010000002">
    <property type="protein sequence ID" value="MDP0587965.1"/>
    <property type="molecule type" value="Genomic_DNA"/>
</dbReference>
<sequence>MLSITNTTRSVIFYLLFVIWTICYSIPILLIIKFITTKKRHNLLVKHWALVSINLCRVICGLRWKVHGQENIPSKACVIISNHQSTWETFFLQTIITPQSLVVKRELLLIPFFGWALRAINPIAINRSTPREAIQQVKIKGLAYLQDNVSVLVFPEGTRNQSGKLGKFSRSGALLACTSNVDILPIAHNAGKFWPGNRWIVTPGTIQVFIGHPIKTSDKDATEANNAAREWICSKI</sequence>
<dbReference type="Pfam" id="PF01553">
    <property type="entry name" value="Acyltransferase"/>
    <property type="match status" value="1"/>
</dbReference>
<dbReference type="AlphaFoldDB" id="A0AA90NK28"/>
<keyword evidence="2" id="KW-0808">Transferase</keyword>
<gene>
    <name evidence="6" type="ORF">QS748_01650</name>
</gene>
<accession>A0AA90NK28</accession>
<evidence type="ECO:0000256" key="1">
    <source>
        <dbReference type="ARBA" id="ARBA00005189"/>
    </source>
</evidence>
<evidence type="ECO:0000256" key="4">
    <source>
        <dbReference type="SAM" id="Phobius"/>
    </source>
</evidence>
<dbReference type="GO" id="GO:0006654">
    <property type="term" value="P:phosphatidic acid biosynthetic process"/>
    <property type="evidence" value="ECO:0007669"/>
    <property type="project" value="TreeGrafter"/>
</dbReference>
<reference evidence="6 7" key="1">
    <citation type="journal article" date="2023" name="bioRxiv">
        <title>An intranuclear bacterial parasite of deep-sea mussels expresses apoptosis inhibitors acquired from its host.</title>
        <authorList>
            <person name="Gonzalez Porras M.A."/>
            <person name="Assie A."/>
            <person name="Tietjen M."/>
            <person name="Violette M."/>
            <person name="Kleiner M."/>
            <person name="Gruber-Vodicka H."/>
            <person name="Dubilier N."/>
            <person name="Leisch N."/>
        </authorList>
    </citation>
    <scope>NUCLEOTIDE SEQUENCE [LARGE SCALE GENOMIC DNA]</scope>
    <source>
        <strain evidence="6">IAP13</strain>
    </source>
</reference>
<name>A0AA90NK28_9GAMM</name>
<dbReference type="SUPFAM" id="SSF69593">
    <property type="entry name" value="Glycerol-3-phosphate (1)-acyltransferase"/>
    <property type="match status" value="1"/>
</dbReference>
<dbReference type="GO" id="GO:0003841">
    <property type="term" value="F:1-acylglycerol-3-phosphate O-acyltransferase activity"/>
    <property type="evidence" value="ECO:0007669"/>
    <property type="project" value="TreeGrafter"/>
</dbReference>
<feature type="transmembrane region" description="Helical" evidence="4">
    <location>
        <begin position="12"/>
        <end position="32"/>
    </location>
</feature>
<dbReference type="CDD" id="cd07989">
    <property type="entry name" value="LPLAT_AGPAT-like"/>
    <property type="match status" value="1"/>
</dbReference>
<organism evidence="6 7">
    <name type="scientific">Candidatus Endonucleibacter bathymodioli</name>
    <dbReference type="NCBI Taxonomy" id="539814"/>
    <lineage>
        <taxon>Bacteria</taxon>
        <taxon>Pseudomonadati</taxon>
        <taxon>Pseudomonadota</taxon>
        <taxon>Gammaproteobacteria</taxon>
        <taxon>Oceanospirillales</taxon>
        <taxon>Endozoicomonadaceae</taxon>
        <taxon>Candidatus Endonucleibacter</taxon>
    </lineage>
</organism>
<comment type="caution">
    <text evidence="6">The sequence shown here is derived from an EMBL/GenBank/DDBJ whole genome shotgun (WGS) entry which is preliminary data.</text>
</comment>
<keyword evidence="3 6" id="KW-0012">Acyltransferase</keyword>
<dbReference type="PANTHER" id="PTHR10434">
    <property type="entry name" value="1-ACYL-SN-GLYCEROL-3-PHOSPHATE ACYLTRANSFERASE"/>
    <property type="match status" value="1"/>
</dbReference>
<comment type="pathway">
    <text evidence="1">Lipid metabolism.</text>
</comment>
<dbReference type="PANTHER" id="PTHR10434:SF40">
    <property type="entry name" value="1-ACYL-SN-GLYCEROL-3-PHOSPHATE ACYLTRANSFERASE"/>
    <property type="match status" value="1"/>
</dbReference>
<evidence type="ECO:0000313" key="7">
    <source>
        <dbReference type="Proteomes" id="UP001178148"/>
    </source>
</evidence>
<proteinExistence type="predicted"/>
<feature type="domain" description="Phospholipid/glycerol acyltransferase" evidence="5">
    <location>
        <begin position="77"/>
        <end position="191"/>
    </location>
</feature>
<evidence type="ECO:0000259" key="5">
    <source>
        <dbReference type="SMART" id="SM00563"/>
    </source>
</evidence>
<keyword evidence="4" id="KW-0812">Transmembrane</keyword>
<dbReference type="InterPro" id="IPR002123">
    <property type="entry name" value="Plipid/glycerol_acylTrfase"/>
</dbReference>
<evidence type="ECO:0000313" key="6">
    <source>
        <dbReference type="EMBL" id="MDP0587965.1"/>
    </source>
</evidence>
<dbReference type="Proteomes" id="UP001178148">
    <property type="component" value="Unassembled WGS sequence"/>
</dbReference>
<evidence type="ECO:0000256" key="2">
    <source>
        <dbReference type="ARBA" id="ARBA00022679"/>
    </source>
</evidence>
<evidence type="ECO:0000256" key="3">
    <source>
        <dbReference type="ARBA" id="ARBA00023315"/>
    </source>
</evidence>
<dbReference type="SMART" id="SM00563">
    <property type="entry name" value="PlsC"/>
    <property type="match status" value="1"/>
</dbReference>
<keyword evidence="4" id="KW-0472">Membrane</keyword>
<keyword evidence="4" id="KW-1133">Transmembrane helix</keyword>
<keyword evidence="7" id="KW-1185">Reference proteome</keyword>
<protein>
    <submittedName>
        <fullName evidence="6">Lysophospholipid acyltransferase family protein</fullName>
    </submittedName>
</protein>